<sequence>MPSLPLHASVNILVCRIIDDISGKLKLQIIYLLIRASAYVPILLTNITTFQWLFPNTCFCWFNVGTLPCRGNSTLPNSRELGNP</sequence>
<protein>
    <submittedName>
        <fullName evidence="1">Uncharacterized protein</fullName>
    </submittedName>
</protein>
<name>A0A1B0B804_9MUSC</name>
<dbReference type="VEuPathDB" id="VectorBase:GPPI021783"/>
<dbReference type="EMBL" id="JXJN01009793">
    <property type="status" value="NOT_ANNOTATED_CDS"/>
    <property type="molecule type" value="Genomic_DNA"/>
</dbReference>
<reference evidence="1" key="2">
    <citation type="submission" date="2020-05" db="UniProtKB">
        <authorList>
            <consortium name="EnsemblMetazoa"/>
        </authorList>
    </citation>
    <scope>IDENTIFICATION</scope>
    <source>
        <strain evidence="1">IAEA</strain>
    </source>
</reference>
<dbReference type="Proteomes" id="UP000092460">
    <property type="component" value="Unassembled WGS sequence"/>
</dbReference>
<evidence type="ECO:0000313" key="1">
    <source>
        <dbReference type="EnsemblMetazoa" id="GPPI021783-PA"/>
    </source>
</evidence>
<keyword evidence="2" id="KW-1185">Reference proteome</keyword>
<reference evidence="2" key="1">
    <citation type="submission" date="2015-01" db="EMBL/GenBank/DDBJ databases">
        <authorList>
            <person name="Aksoy S."/>
            <person name="Warren W."/>
            <person name="Wilson R.K."/>
        </authorList>
    </citation>
    <scope>NUCLEOTIDE SEQUENCE [LARGE SCALE GENOMIC DNA]</scope>
    <source>
        <strain evidence="2">IAEA</strain>
    </source>
</reference>
<dbReference type="EnsemblMetazoa" id="GPPI021783-RA">
    <property type="protein sequence ID" value="GPPI021783-PA"/>
    <property type="gene ID" value="GPPI021783"/>
</dbReference>
<proteinExistence type="predicted"/>
<evidence type="ECO:0000313" key="2">
    <source>
        <dbReference type="Proteomes" id="UP000092460"/>
    </source>
</evidence>
<accession>A0A1B0B804</accession>
<dbReference type="AlphaFoldDB" id="A0A1B0B804"/>
<organism evidence="1 2">
    <name type="scientific">Glossina palpalis gambiensis</name>
    <dbReference type="NCBI Taxonomy" id="67801"/>
    <lineage>
        <taxon>Eukaryota</taxon>
        <taxon>Metazoa</taxon>
        <taxon>Ecdysozoa</taxon>
        <taxon>Arthropoda</taxon>
        <taxon>Hexapoda</taxon>
        <taxon>Insecta</taxon>
        <taxon>Pterygota</taxon>
        <taxon>Neoptera</taxon>
        <taxon>Endopterygota</taxon>
        <taxon>Diptera</taxon>
        <taxon>Brachycera</taxon>
        <taxon>Muscomorpha</taxon>
        <taxon>Hippoboscoidea</taxon>
        <taxon>Glossinidae</taxon>
        <taxon>Glossina</taxon>
    </lineage>
</organism>